<feature type="compositionally biased region" description="Polar residues" evidence="1">
    <location>
        <begin position="86"/>
        <end position="108"/>
    </location>
</feature>
<gene>
    <name evidence="2" type="ORF">MAPG_08558</name>
</gene>
<evidence type="ECO:0000256" key="1">
    <source>
        <dbReference type="SAM" id="MobiDB-lite"/>
    </source>
</evidence>
<name>A0A0C4E7P2_MAGP6</name>
<protein>
    <submittedName>
        <fullName evidence="2 3">Uncharacterized protein</fullName>
    </submittedName>
</protein>
<sequence>MEYIKKAREVLCRTRDTTIATWGGDSSEANSRLQDQVGPDGQRRCHFFDDERSEPHPECCKCDQILKKPPPCVCDLCHALNFQVPSASTTPKQGAKGSTQPPATQARQTSHDDRRVRMQQQGSNSMESVASSADWVRVDLVAGTNGKS</sequence>
<reference evidence="3" key="4">
    <citation type="journal article" date="2015" name="G3 (Bethesda)">
        <title>Genome sequences of three phytopathogenic species of the Magnaporthaceae family of fungi.</title>
        <authorList>
            <person name="Okagaki L.H."/>
            <person name="Nunes C.C."/>
            <person name="Sailsbery J."/>
            <person name="Clay B."/>
            <person name="Brown D."/>
            <person name="John T."/>
            <person name="Oh Y."/>
            <person name="Young N."/>
            <person name="Fitzgerald M."/>
            <person name="Haas B.J."/>
            <person name="Zeng Q."/>
            <person name="Young S."/>
            <person name="Adiconis X."/>
            <person name="Fan L."/>
            <person name="Levin J.Z."/>
            <person name="Mitchell T.K."/>
            <person name="Okubara P.A."/>
            <person name="Farman M.L."/>
            <person name="Kohn L.M."/>
            <person name="Birren B."/>
            <person name="Ma L.-J."/>
            <person name="Dean R.A."/>
        </authorList>
    </citation>
    <scope>NUCLEOTIDE SEQUENCE</scope>
    <source>
        <strain evidence="3">ATCC 64411 / 73-15</strain>
    </source>
</reference>
<evidence type="ECO:0000313" key="4">
    <source>
        <dbReference type="Proteomes" id="UP000011715"/>
    </source>
</evidence>
<reference evidence="4" key="2">
    <citation type="submission" date="2010-05" db="EMBL/GenBank/DDBJ databases">
        <title>The genome sequence of Magnaporthe poae strain ATCC 64411.</title>
        <authorList>
            <person name="Ma L.-J."/>
            <person name="Dead R."/>
            <person name="Young S."/>
            <person name="Zeng Q."/>
            <person name="Koehrsen M."/>
            <person name="Alvarado L."/>
            <person name="Berlin A."/>
            <person name="Chapman S.B."/>
            <person name="Chen Z."/>
            <person name="Freedman E."/>
            <person name="Gellesch M."/>
            <person name="Goldberg J."/>
            <person name="Griggs A."/>
            <person name="Gujja S."/>
            <person name="Heilman E.R."/>
            <person name="Heiman D."/>
            <person name="Hepburn T."/>
            <person name="Howarth C."/>
            <person name="Jen D."/>
            <person name="Larson L."/>
            <person name="Mehta T."/>
            <person name="Neiman D."/>
            <person name="Pearson M."/>
            <person name="Roberts A."/>
            <person name="Saif S."/>
            <person name="Shea T."/>
            <person name="Shenoy N."/>
            <person name="Sisk P."/>
            <person name="Stolte C."/>
            <person name="Sykes S."/>
            <person name="Walk T."/>
            <person name="White J."/>
            <person name="Yandava C."/>
            <person name="Haas B."/>
            <person name="Nusbaum C."/>
            <person name="Birren B."/>
        </authorList>
    </citation>
    <scope>NUCLEOTIDE SEQUENCE [LARGE SCALE GENOMIC DNA]</scope>
    <source>
        <strain evidence="4">ATCC 64411 / 73-15</strain>
    </source>
</reference>
<feature type="compositionally biased region" description="Polar residues" evidence="1">
    <location>
        <begin position="118"/>
        <end position="131"/>
    </location>
</feature>
<dbReference type="Proteomes" id="UP000011715">
    <property type="component" value="Unassembled WGS sequence"/>
</dbReference>
<feature type="region of interest" description="Disordered" evidence="1">
    <location>
        <begin position="86"/>
        <end position="135"/>
    </location>
</feature>
<dbReference type="eggNOG" id="ENOG502T4RX">
    <property type="taxonomic scope" value="Eukaryota"/>
</dbReference>
<dbReference type="EMBL" id="GL876973">
    <property type="protein sequence ID" value="KLU89587.1"/>
    <property type="molecule type" value="Genomic_DNA"/>
</dbReference>
<keyword evidence="4" id="KW-1185">Reference proteome</keyword>
<evidence type="ECO:0000313" key="2">
    <source>
        <dbReference type="EMBL" id="KLU89587.1"/>
    </source>
</evidence>
<reference evidence="2" key="3">
    <citation type="submission" date="2011-03" db="EMBL/GenBank/DDBJ databases">
        <title>Annotation of Magnaporthe poae ATCC 64411.</title>
        <authorList>
            <person name="Ma L.-J."/>
            <person name="Dead R."/>
            <person name="Young S.K."/>
            <person name="Zeng Q."/>
            <person name="Gargeya S."/>
            <person name="Fitzgerald M."/>
            <person name="Haas B."/>
            <person name="Abouelleil A."/>
            <person name="Alvarado L."/>
            <person name="Arachchi H.M."/>
            <person name="Berlin A."/>
            <person name="Brown A."/>
            <person name="Chapman S.B."/>
            <person name="Chen Z."/>
            <person name="Dunbar C."/>
            <person name="Freedman E."/>
            <person name="Gearin G."/>
            <person name="Gellesch M."/>
            <person name="Goldberg J."/>
            <person name="Griggs A."/>
            <person name="Gujja S."/>
            <person name="Heiman D."/>
            <person name="Howarth C."/>
            <person name="Larson L."/>
            <person name="Lui A."/>
            <person name="MacDonald P.J.P."/>
            <person name="Mehta T."/>
            <person name="Montmayeur A."/>
            <person name="Murphy C."/>
            <person name="Neiman D."/>
            <person name="Pearson M."/>
            <person name="Priest M."/>
            <person name="Roberts A."/>
            <person name="Saif S."/>
            <person name="Shea T."/>
            <person name="Shenoy N."/>
            <person name="Sisk P."/>
            <person name="Stolte C."/>
            <person name="Sykes S."/>
            <person name="Yandava C."/>
            <person name="Wortman J."/>
            <person name="Nusbaum C."/>
            <person name="Birren B."/>
        </authorList>
    </citation>
    <scope>NUCLEOTIDE SEQUENCE</scope>
    <source>
        <strain evidence="2">ATCC 64411</strain>
    </source>
</reference>
<reference evidence="2" key="1">
    <citation type="submission" date="2010-05" db="EMBL/GenBank/DDBJ databases">
        <title>The Genome Sequence of Magnaporthe poae strain ATCC 64411.</title>
        <authorList>
            <consortium name="The Broad Institute Genome Sequencing Platform"/>
            <consortium name="Broad Institute Genome Sequencing Center for Infectious Disease"/>
            <person name="Ma L.-J."/>
            <person name="Dead R."/>
            <person name="Young S."/>
            <person name="Zeng Q."/>
            <person name="Koehrsen M."/>
            <person name="Alvarado L."/>
            <person name="Berlin A."/>
            <person name="Chapman S.B."/>
            <person name="Chen Z."/>
            <person name="Freedman E."/>
            <person name="Gellesch M."/>
            <person name="Goldberg J."/>
            <person name="Griggs A."/>
            <person name="Gujja S."/>
            <person name="Heilman E.R."/>
            <person name="Heiman D."/>
            <person name="Hepburn T."/>
            <person name="Howarth C."/>
            <person name="Jen D."/>
            <person name="Larson L."/>
            <person name="Mehta T."/>
            <person name="Neiman D."/>
            <person name="Pearson M."/>
            <person name="Roberts A."/>
            <person name="Saif S."/>
            <person name="Shea T."/>
            <person name="Shenoy N."/>
            <person name="Sisk P."/>
            <person name="Stolte C."/>
            <person name="Sykes S."/>
            <person name="Walk T."/>
            <person name="White J."/>
            <person name="Yandava C."/>
            <person name="Haas B."/>
            <person name="Nusbaum C."/>
            <person name="Birren B."/>
        </authorList>
    </citation>
    <scope>NUCLEOTIDE SEQUENCE</scope>
    <source>
        <strain evidence="2">ATCC 64411</strain>
    </source>
</reference>
<evidence type="ECO:0000313" key="3">
    <source>
        <dbReference type="EnsemblFungi" id="MAPG_08558T0"/>
    </source>
</evidence>
<dbReference type="OrthoDB" id="10577723at2759"/>
<dbReference type="AlphaFoldDB" id="A0A0C4E7P2"/>
<organism evidence="3 4">
    <name type="scientific">Magnaporthiopsis poae (strain ATCC 64411 / 73-15)</name>
    <name type="common">Kentucky bluegrass fungus</name>
    <name type="synonym">Magnaporthe poae</name>
    <dbReference type="NCBI Taxonomy" id="644358"/>
    <lineage>
        <taxon>Eukaryota</taxon>
        <taxon>Fungi</taxon>
        <taxon>Dikarya</taxon>
        <taxon>Ascomycota</taxon>
        <taxon>Pezizomycotina</taxon>
        <taxon>Sordariomycetes</taxon>
        <taxon>Sordariomycetidae</taxon>
        <taxon>Magnaporthales</taxon>
        <taxon>Magnaporthaceae</taxon>
        <taxon>Magnaporthiopsis</taxon>
    </lineage>
</organism>
<dbReference type="EnsemblFungi" id="MAPG_08558T0">
    <property type="protein sequence ID" value="MAPG_08558T0"/>
    <property type="gene ID" value="MAPG_08558"/>
</dbReference>
<accession>A0A0C4E7P2</accession>
<reference evidence="3" key="5">
    <citation type="submission" date="2015-06" db="UniProtKB">
        <authorList>
            <consortium name="EnsemblFungi"/>
        </authorList>
    </citation>
    <scope>IDENTIFICATION</scope>
    <source>
        <strain evidence="3">ATCC 64411</strain>
    </source>
</reference>
<dbReference type="VEuPathDB" id="FungiDB:MAPG_08558"/>
<dbReference type="EMBL" id="ADBL01002067">
    <property type="status" value="NOT_ANNOTATED_CDS"/>
    <property type="molecule type" value="Genomic_DNA"/>
</dbReference>
<proteinExistence type="predicted"/>